<dbReference type="Proteomes" id="UP000887159">
    <property type="component" value="Unassembled WGS sequence"/>
</dbReference>
<evidence type="ECO:0000313" key="1">
    <source>
        <dbReference type="EMBL" id="GFY03456.1"/>
    </source>
</evidence>
<accession>A0A8X6S7M4</accession>
<sequence>VDSFTDTVEAVTGTGEVDTGTGEEDKKLLSFLFAQTRSFFSRSSTRCDIRLKFSATPSILSLDEERSGRPSVINDDLVELVWQRVMENRRFTITGLSSHFPQISRSLLHEIVTKHLLFKKLCVRWVQKDLTPEHTIHRLGAALIFLQW</sequence>
<gene>
    <name evidence="1" type="primary">B7P43_G09754</name>
    <name evidence="1" type="ORF">TNCV_3210941</name>
</gene>
<protein>
    <submittedName>
        <fullName evidence="1">HTH_48 domain-containing protein</fullName>
    </submittedName>
</protein>
<proteinExistence type="predicted"/>
<dbReference type="AlphaFoldDB" id="A0A8X6S7M4"/>
<organism evidence="1 2">
    <name type="scientific">Trichonephila clavipes</name>
    <name type="common">Golden silk orbweaver</name>
    <name type="synonym">Nephila clavipes</name>
    <dbReference type="NCBI Taxonomy" id="2585209"/>
    <lineage>
        <taxon>Eukaryota</taxon>
        <taxon>Metazoa</taxon>
        <taxon>Ecdysozoa</taxon>
        <taxon>Arthropoda</taxon>
        <taxon>Chelicerata</taxon>
        <taxon>Arachnida</taxon>
        <taxon>Araneae</taxon>
        <taxon>Araneomorphae</taxon>
        <taxon>Entelegynae</taxon>
        <taxon>Araneoidea</taxon>
        <taxon>Nephilidae</taxon>
        <taxon>Trichonephila</taxon>
    </lineage>
</organism>
<dbReference type="EMBL" id="BMAU01021238">
    <property type="protein sequence ID" value="GFY03456.1"/>
    <property type="molecule type" value="Genomic_DNA"/>
</dbReference>
<evidence type="ECO:0000313" key="2">
    <source>
        <dbReference type="Proteomes" id="UP000887159"/>
    </source>
</evidence>
<keyword evidence="2" id="KW-1185">Reference proteome</keyword>
<name>A0A8X6S7M4_TRICX</name>
<reference evidence="1" key="1">
    <citation type="submission" date="2020-08" db="EMBL/GenBank/DDBJ databases">
        <title>Multicomponent nature underlies the extraordinary mechanical properties of spider dragline silk.</title>
        <authorList>
            <person name="Kono N."/>
            <person name="Nakamura H."/>
            <person name="Mori M."/>
            <person name="Yoshida Y."/>
            <person name="Ohtoshi R."/>
            <person name="Malay A.D."/>
            <person name="Moran D.A.P."/>
            <person name="Tomita M."/>
            <person name="Numata K."/>
            <person name="Arakawa K."/>
        </authorList>
    </citation>
    <scope>NUCLEOTIDE SEQUENCE</scope>
</reference>
<comment type="caution">
    <text evidence="1">The sequence shown here is derived from an EMBL/GenBank/DDBJ whole genome shotgun (WGS) entry which is preliminary data.</text>
</comment>
<feature type="non-terminal residue" evidence="1">
    <location>
        <position position="1"/>
    </location>
</feature>